<feature type="domain" description="Glycosyltransferase 2-like" evidence="1">
    <location>
        <begin position="39"/>
        <end position="135"/>
    </location>
</feature>
<gene>
    <name evidence="2" type="ORF">SAMN04489807_0883</name>
</gene>
<evidence type="ECO:0000313" key="3">
    <source>
        <dbReference type="Proteomes" id="UP000183750"/>
    </source>
</evidence>
<reference evidence="3" key="1">
    <citation type="submission" date="2016-10" db="EMBL/GenBank/DDBJ databases">
        <authorList>
            <person name="Varghese N."/>
            <person name="Submissions S."/>
        </authorList>
    </citation>
    <scope>NUCLEOTIDE SEQUENCE [LARGE SCALE GENOMIC DNA]</scope>
    <source>
        <strain evidence="3">DSM 16089</strain>
    </source>
</reference>
<protein>
    <submittedName>
        <fullName evidence="2">Glycosyltransferase like family 2</fullName>
    </submittedName>
</protein>
<accession>A0A1H4JK22</accession>
<evidence type="ECO:0000313" key="2">
    <source>
        <dbReference type="EMBL" id="SEB46674.1"/>
    </source>
</evidence>
<dbReference type="InterPro" id="IPR029044">
    <property type="entry name" value="Nucleotide-diphossugar_trans"/>
</dbReference>
<keyword evidence="2" id="KW-0808">Transferase</keyword>
<organism evidence="2 3">
    <name type="scientific">Microbacterium hydrocarbonoxydans</name>
    <dbReference type="NCBI Taxonomy" id="273678"/>
    <lineage>
        <taxon>Bacteria</taxon>
        <taxon>Bacillati</taxon>
        <taxon>Actinomycetota</taxon>
        <taxon>Actinomycetes</taxon>
        <taxon>Micrococcales</taxon>
        <taxon>Microbacteriaceae</taxon>
        <taxon>Microbacterium</taxon>
    </lineage>
</organism>
<dbReference type="GO" id="GO:0016740">
    <property type="term" value="F:transferase activity"/>
    <property type="evidence" value="ECO:0007669"/>
    <property type="project" value="UniProtKB-KW"/>
</dbReference>
<name>A0A1H4JK22_9MICO</name>
<dbReference type="Gene3D" id="3.90.550.10">
    <property type="entry name" value="Spore Coat Polysaccharide Biosynthesis Protein SpsA, Chain A"/>
    <property type="match status" value="1"/>
</dbReference>
<dbReference type="AlphaFoldDB" id="A0A1H4JK22"/>
<dbReference type="OrthoDB" id="7432283at2"/>
<proteinExistence type="predicted"/>
<dbReference type="Pfam" id="PF00535">
    <property type="entry name" value="Glycos_transf_2"/>
    <property type="match status" value="1"/>
</dbReference>
<keyword evidence="3" id="KW-1185">Reference proteome</keyword>
<evidence type="ECO:0000259" key="1">
    <source>
        <dbReference type="Pfam" id="PF00535"/>
    </source>
</evidence>
<dbReference type="InterPro" id="IPR001173">
    <property type="entry name" value="Glyco_trans_2-like"/>
</dbReference>
<dbReference type="RefSeq" id="WP_060926949.1">
    <property type="nucleotide sequence ID" value="NZ_FNSQ01000005.1"/>
</dbReference>
<sequence>MQPVSSPLDVEYILPLRWDDDADLDELTDYLTALRAWADVTVVDGSDPERFAAHAAAWAGLLRHVAVDERPGANGKVRGVLTGVAIARHERIVLADDDVRYGRQALDAVVSALDSASLVIPQNHFDPLPWHARWDTGRTLLNRAVGRDWPRTYAVRRSVLRTVGGYDADTLFENLEMERTILAVGGIVQARPDLYVARRPPTTRHFLSQRVRQAYDSFARLALEASALPALCLLRRRPAALALVALGTRLRGGVQYGGQRVPVAAHSVRTIRQRLERENATGIARK</sequence>
<dbReference type="Proteomes" id="UP000183750">
    <property type="component" value="Unassembled WGS sequence"/>
</dbReference>
<dbReference type="EMBL" id="FNSQ01000005">
    <property type="protein sequence ID" value="SEB46674.1"/>
    <property type="molecule type" value="Genomic_DNA"/>
</dbReference>
<dbReference type="SUPFAM" id="SSF53448">
    <property type="entry name" value="Nucleotide-diphospho-sugar transferases"/>
    <property type="match status" value="1"/>
</dbReference>